<dbReference type="EMBL" id="JAGIQL010000257">
    <property type="protein sequence ID" value="MBP0461943.1"/>
    <property type="molecule type" value="Genomic_DNA"/>
</dbReference>
<feature type="compositionally biased region" description="Pro residues" evidence="1">
    <location>
        <begin position="101"/>
        <end position="114"/>
    </location>
</feature>
<feature type="region of interest" description="Disordered" evidence="1">
    <location>
        <begin position="1"/>
        <end position="350"/>
    </location>
</feature>
<sequence length="350" mass="35979">MTDTNGVPGEGRPEDAGMAGQPGVPAAGEYAYLGPSEAHAEEDDLLLMPSAQGAWSDPQPVPPQDVQPGAAPVAHDGYAQQPVAPAPAAVDVPQEAHPHPDPVPPIERPAPVTEPAPGAEAQQAPDQYASHQQVPAHAAPYAEPGTAQPQQQTYSSDGRGFSHAQAPGQAPEFQRVAPAEPVARDVPPQAPSPDDAGRGHVPSPATPPDGSIGGPAPERPQAPSRRPLHLGPPVSDPTSGVVRSLADRGPAARTTPAYPVRTQTPGPPTTGPEYLDVTPETLEEAPSAQQTGSGQAPDAAEAPQGGVPWVPQPQVPEQEPQEQQEQQQEEHTIPEATEPAQAVPAQAPAP</sequence>
<keyword evidence="3" id="KW-1185">Reference proteome</keyword>
<feature type="compositionally biased region" description="Low complexity" evidence="1">
    <location>
        <begin position="66"/>
        <end position="93"/>
    </location>
</feature>
<feature type="compositionally biased region" description="Low complexity" evidence="1">
    <location>
        <begin position="315"/>
        <end position="326"/>
    </location>
</feature>
<accession>A0A940MP49</accession>
<evidence type="ECO:0000313" key="3">
    <source>
        <dbReference type="Proteomes" id="UP000670475"/>
    </source>
</evidence>
<evidence type="ECO:0000256" key="1">
    <source>
        <dbReference type="SAM" id="MobiDB-lite"/>
    </source>
</evidence>
<dbReference type="Proteomes" id="UP000670475">
    <property type="component" value="Unassembled WGS sequence"/>
</dbReference>
<evidence type="ECO:0000313" key="2">
    <source>
        <dbReference type="EMBL" id="MBP0461943.1"/>
    </source>
</evidence>
<comment type="caution">
    <text evidence="2">The sequence shown here is derived from an EMBL/GenBank/DDBJ whole genome shotgun (WGS) entry which is preliminary data.</text>
</comment>
<feature type="non-terminal residue" evidence="2">
    <location>
        <position position="350"/>
    </location>
</feature>
<protein>
    <recommendedName>
        <fullName evidence="4">5,6-dimethylbenzimidazole synthase</fullName>
    </recommendedName>
</protein>
<gene>
    <name evidence="2" type="ORF">JFN87_31475</name>
</gene>
<feature type="compositionally biased region" description="Low complexity" evidence="1">
    <location>
        <begin position="334"/>
        <end position="350"/>
    </location>
</feature>
<evidence type="ECO:0008006" key="4">
    <source>
        <dbReference type="Google" id="ProtNLM"/>
    </source>
</evidence>
<dbReference type="AlphaFoldDB" id="A0A940MP49"/>
<feature type="compositionally biased region" description="Low complexity" evidence="1">
    <location>
        <begin position="115"/>
        <end position="125"/>
    </location>
</feature>
<name>A0A940MP49_9ACTN</name>
<feature type="compositionally biased region" description="Polar residues" evidence="1">
    <location>
        <begin position="147"/>
        <end position="156"/>
    </location>
</feature>
<reference evidence="2" key="1">
    <citation type="submission" date="2021-03" db="EMBL/GenBank/DDBJ databases">
        <title>Whole genome sequence of Streptomyces bomunensis MMS17-BM035.</title>
        <authorList>
            <person name="Lee J.H."/>
        </authorList>
    </citation>
    <scope>NUCLEOTIDE SEQUENCE</scope>
    <source>
        <strain evidence="2">MMS17-BM035</strain>
    </source>
</reference>
<proteinExistence type="predicted"/>
<organism evidence="2 3">
    <name type="scientific">Streptomyces montanisoli</name>
    <dbReference type="NCBI Taxonomy" id="2798581"/>
    <lineage>
        <taxon>Bacteria</taxon>
        <taxon>Bacillati</taxon>
        <taxon>Actinomycetota</taxon>
        <taxon>Actinomycetes</taxon>
        <taxon>Kitasatosporales</taxon>
        <taxon>Streptomycetaceae</taxon>
        <taxon>Streptomyces</taxon>
    </lineage>
</organism>